<gene>
    <name evidence="1" type="ORF">H8744_00380</name>
</gene>
<protein>
    <submittedName>
        <fullName evidence="1">Kinase</fullName>
    </submittedName>
</protein>
<name>A0A926EZ90_9BACT</name>
<dbReference type="GO" id="GO:0016301">
    <property type="term" value="F:kinase activity"/>
    <property type="evidence" value="ECO:0007669"/>
    <property type="project" value="UniProtKB-KW"/>
</dbReference>
<evidence type="ECO:0000313" key="1">
    <source>
        <dbReference type="EMBL" id="MBC8591716.1"/>
    </source>
</evidence>
<dbReference type="RefSeq" id="WP_262432938.1">
    <property type="nucleotide sequence ID" value="NZ_JACRTF010000001.1"/>
</dbReference>
<comment type="caution">
    <text evidence="1">The sequence shown here is derived from an EMBL/GenBank/DDBJ whole genome shotgun (WGS) entry which is preliminary data.</text>
</comment>
<keyword evidence="2" id="KW-1185">Reference proteome</keyword>
<organism evidence="1 2">
    <name type="scientific">Jilunia laotingensis</name>
    <dbReference type="NCBI Taxonomy" id="2763675"/>
    <lineage>
        <taxon>Bacteria</taxon>
        <taxon>Pseudomonadati</taxon>
        <taxon>Bacteroidota</taxon>
        <taxon>Bacteroidia</taxon>
        <taxon>Bacteroidales</taxon>
        <taxon>Bacteroidaceae</taxon>
        <taxon>Jilunia</taxon>
    </lineage>
</organism>
<dbReference type="AlphaFoldDB" id="A0A926EZ90"/>
<keyword evidence="1" id="KW-0808">Transferase</keyword>
<accession>A0A926EZ90</accession>
<reference evidence="1" key="1">
    <citation type="submission" date="2020-08" db="EMBL/GenBank/DDBJ databases">
        <title>Genome public.</title>
        <authorList>
            <person name="Liu C."/>
            <person name="Sun Q."/>
        </authorList>
    </citation>
    <scope>NUCLEOTIDE SEQUENCE</scope>
    <source>
        <strain evidence="1">N12</strain>
    </source>
</reference>
<keyword evidence="1" id="KW-0418">Kinase</keyword>
<dbReference type="Proteomes" id="UP000651085">
    <property type="component" value="Unassembled WGS sequence"/>
</dbReference>
<proteinExistence type="predicted"/>
<sequence>MNNLLYYPYINLPNTDWTIRALLYYDNISSIVPAQYFHEPEHYEPFMREVIQRELLTPINPMTVLENPWEVSKIFIDYLNVKQNILEKRRLSLEKNKTYQIHRDKFSFRKNTTHLHANKFDDEIFHHLIHMGLAERIDGYWYNVEKKTANELMIFLTSVIANKIDYQPATDKIDCSFATTYMRNQDIELRTRQYKRDLILNNLIPYPKQIDLINLRRFKDKHRDLLNAFSNKVELLVLNPTITPESPLFKITLEDMKMAKEELSARMNESHIGDIVFGTICGTISAGIGLLASPVLGAIPGFLNAIYSACKIEKPENVIDQTGLKYLALVDKRLRRQ</sequence>
<dbReference type="EMBL" id="JACRTF010000001">
    <property type="protein sequence ID" value="MBC8591716.1"/>
    <property type="molecule type" value="Genomic_DNA"/>
</dbReference>
<evidence type="ECO:0000313" key="2">
    <source>
        <dbReference type="Proteomes" id="UP000651085"/>
    </source>
</evidence>